<dbReference type="GO" id="GO:0051645">
    <property type="term" value="P:Golgi localization"/>
    <property type="evidence" value="ECO:0007669"/>
    <property type="project" value="TreeGrafter"/>
</dbReference>
<feature type="region of interest" description="Disordered" evidence="8">
    <location>
        <begin position="155"/>
        <end position="242"/>
    </location>
</feature>
<dbReference type="GO" id="GO:0000139">
    <property type="term" value="C:Golgi membrane"/>
    <property type="evidence" value="ECO:0007669"/>
    <property type="project" value="UniProtKB-SubCell"/>
</dbReference>
<comment type="subunit">
    <text evidence="2 6">Oligomeric complex that consists of at least the alpha, beta, beta', gamma, delta, epsilon and zeta subunits.</text>
</comment>
<organism evidence="9 10">
    <name type="scientific">Blepharisma stoltei</name>
    <dbReference type="NCBI Taxonomy" id="1481888"/>
    <lineage>
        <taxon>Eukaryota</taxon>
        <taxon>Sar</taxon>
        <taxon>Alveolata</taxon>
        <taxon>Ciliophora</taxon>
        <taxon>Postciliodesmatophora</taxon>
        <taxon>Heterotrichea</taxon>
        <taxon>Heterotrichida</taxon>
        <taxon>Blepharismidae</taxon>
        <taxon>Blepharisma</taxon>
    </lineage>
</organism>
<sequence length="242" mass="27504">MVVISAGLVTKNGRILLARQFLEISKGHIEGLLNSFVRMIDPNVQHTFIENESARFVYLPFEDLYLVLTTSKDSNIVEDLETLRLLSKIIQHYCPFGLDEGNILKNSFEIVWAFDDVISQGYRESITLAQMLTYCEMESAEEKLHKEKQKALMQEAKEVAKRKQSELDKKRAVEDKERKRERRSVQEESDYMTRPDVPNVPSPTTVSVTETVSQISPPQGASKKPVKGMVLATKGKKGRIDA</sequence>
<dbReference type="SUPFAM" id="SSF64356">
    <property type="entry name" value="SNARE-like"/>
    <property type="match status" value="1"/>
</dbReference>
<feature type="compositionally biased region" description="Basic and acidic residues" evidence="8">
    <location>
        <begin position="155"/>
        <end position="186"/>
    </location>
</feature>
<evidence type="ECO:0000256" key="8">
    <source>
        <dbReference type="SAM" id="MobiDB-lite"/>
    </source>
</evidence>
<evidence type="ECO:0000256" key="1">
    <source>
        <dbReference type="ARBA" id="ARBA00010516"/>
    </source>
</evidence>
<keyword evidence="10" id="KW-1185">Reference proteome</keyword>
<keyword evidence="5 6" id="KW-0653">Protein transport</keyword>
<dbReference type="InterPro" id="IPR027059">
    <property type="entry name" value="Coatomer_dsu"/>
</dbReference>
<keyword evidence="6" id="KW-0931">ER-Golgi transport</keyword>
<gene>
    <name evidence="9" type="ORF">BSTOLATCC_MIC30661</name>
</gene>
<evidence type="ECO:0000256" key="5">
    <source>
        <dbReference type="ARBA" id="ARBA00022927"/>
    </source>
</evidence>
<keyword evidence="6" id="KW-0333">Golgi apparatus</keyword>
<keyword evidence="6" id="KW-0968">Cytoplasmic vesicle</keyword>
<dbReference type="EMBL" id="CAJZBQ010000030">
    <property type="protein sequence ID" value="CAG9322288.1"/>
    <property type="molecule type" value="Genomic_DNA"/>
</dbReference>
<evidence type="ECO:0000256" key="2">
    <source>
        <dbReference type="ARBA" id="ARBA00011775"/>
    </source>
</evidence>
<evidence type="ECO:0000256" key="4">
    <source>
        <dbReference type="ARBA" id="ARBA00022490"/>
    </source>
</evidence>
<evidence type="ECO:0000256" key="7">
    <source>
        <dbReference type="RuleBase" id="RU366052"/>
    </source>
</evidence>
<proteinExistence type="inferred from homology"/>
<comment type="subcellular location">
    <subcellularLocation>
        <location evidence="6 7">Cytoplasm</location>
    </subcellularLocation>
    <subcellularLocation>
        <location evidence="6 7">Cytoplasmic vesicle</location>
        <location evidence="6 7">COPI-coated vesicle membrane</location>
        <topology evidence="6 7">Peripheral membrane protein</topology>
        <orientation evidence="6 7">Cytoplasmic side</orientation>
    </subcellularLocation>
    <subcellularLocation>
        <location evidence="6 7">Golgi apparatus membrane</location>
        <topology evidence="6 7">Peripheral membrane protein</topology>
        <orientation evidence="6 7">Cytoplasmic side</orientation>
    </subcellularLocation>
</comment>
<keyword evidence="4 6" id="KW-0963">Cytoplasm</keyword>
<dbReference type="GO" id="GO:0015031">
    <property type="term" value="P:protein transport"/>
    <property type="evidence" value="ECO:0007669"/>
    <property type="project" value="UniProtKB-KW"/>
</dbReference>
<dbReference type="AlphaFoldDB" id="A0AAU9JN47"/>
<dbReference type="PANTHER" id="PTHR10121">
    <property type="entry name" value="COATOMER SUBUNIT DELTA"/>
    <property type="match status" value="1"/>
</dbReference>
<evidence type="ECO:0000256" key="6">
    <source>
        <dbReference type="RuleBase" id="RU364018"/>
    </source>
</evidence>
<comment type="caution">
    <text evidence="9">The sequence shown here is derived from an EMBL/GenBank/DDBJ whole genome shotgun (WGS) entry which is preliminary data.</text>
</comment>
<dbReference type="Gene3D" id="3.30.450.60">
    <property type="match status" value="1"/>
</dbReference>
<dbReference type="GO" id="GO:0006888">
    <property type="term" value="P:endoplasmic reticulum to Golgi vesicle-mediated transport"/>
    <property type="evidence" value="ECO:0007669"/>
    <property type="project" value="TreeGrafter"/>
</dbReference>
<feature type="compositionally biased region" description="Low complexity" evidence="8">
    <location>
        <begin position="195"/>
        <end position="216"/>
    </location>
</feature>
<evidence type="ECO:0000313" key="9">
    <source>
        <dbReference type="EMBL" id="CAG9322288.1"/>
    </source>
</evidence>
<dbReference type="FunFam" id="3.30.450.60:FF:000003">
    <property type="entry name" value="Coatomer subunit delta"/>
    <property type="match status" value="1"/>
</dbReference>
<dbReference type="CDD" id="cd14830">
    <property type="entry name" value="Delta_COP_N"/>
    <property type="match status" value="1"/>
</dbReference>
<dbReference type="Proteomes" id="UP001162131">
    <property type="component" value="Unassembled WGS sequence"/>
</dbReference>
<comment type="similarity">
    <text evidence="1 6">Belongs to the adaptor complexes medium subunit family. Delta-COP subfamily.</text>
</comment>
<dbReference type="InterPro" id="IPR011012">
    <property type="entry name" value="Longin-like_dom_sf"/>
</dbReference>
<dbReference type="PANTHER" id="PTHR10121:SF0">
    <property type="entry name" value="COATOMER SUBUNIT DELTA"/>
    <property type="match status" value="1"/>
</dbReference>
<reference evidence="9" key="1">
    <citation type="submission" date="2021-09" db="EMBL/GenBank/DDBJ databases">
        <authorList>
            <consortium name="AG Swart"/>
            <person name="Singh M."/>
            <person name="Singh A."/>
            <person name="Seah K."/>
            <person name="Emmerich C."/>
        </authorList>
    </citation>
    <scope>NUCLEOTIDE SEQUENCE</scope>
    <source>
        <strain evidence="9">ATCC30299</strain>
    </source>
</reference>
<comment type="function">
    <text evidence="6">The coatomer is a cytosolic protein complex that binds to dilysine motifs and reversibly associates with Golgi non-clathrin-coated vesicles, which further mediate biosynthetic protein transport from the ER, via the Golgi up to the trans Golgi network. Coatomer complex is required for budding from Golgi membranes, and is essential for the retrograde Golgi-to-ER transport of dilysine-tagged proteins.</text>
</comment>
<accession>A0AAU9JN47</accession>
<dbReference type="GO" id="GO:0006890">
    <property type="term" value="P:retrograde vesicle-mediated transport, Golgi to endoplasmic reticulum"/>
    <property type="evidence" value="ECO:0007669"/>
    <property type="project" value="UniProtKB-UniRule"/>
</dbReference>
<name>A0AAU9JN47_9CILI</name>
<keyword evidence="3 6" id="KW-0813">Transport</keyword>
<evidence type="ECO:0000313" key="10">
    <source>
        <dbReference type="Proteomes" id="UP001162131"/>
    </source>
</evidence>
<protein>
    <recommendedName>
        <fullName evidence="6">Coatomer subunit delta</fullName>
    </recommendedName>
</protein>
<keyword evidence="6" id="KW-0472">Membrane</keyword>
<dbReference type="GO" id="GO:0030126">
    <property type="term" value="C:COPI vesicle coat"/>
    <property type="evidence" value="ECO:0007669"/>
    <property type="project" value="UniProtKB-UniRule"/>
</dbReference>
<evidence type="ECO:0000256" key="3">
    <source>
        <dbReference type="ARBA" id="ARBA00022448"/>
    </source>
</evidence>